<dbReference type="EMBL" id="JAACYA010000002">
    <property type="protein sequence ID" value="MBK3333237.1"/>
    <property type="molecule type" value="Genomic_DNA"/>
</dbReference>
<keyword evidence="3" id="KW-1185">Reference proteome</keyword>
<keyword evidence="1" id="KW-1133">Transmembrane helix</keyword>
<evidence type="ECO:0000256" key="1">
    <source>
        <dbReference type="SAM" id="Phobius"/>
    </source>
</evidence>
<evidence type="ECO:0008006" key="4">
    <source>
        <dbReference type="Google" id="ProtNLM"/>
    </source>
</evidence>
<comment type="caution">
    <text evidence="2">The sequence shown here is derived from an EMBL/GenBank/DDBJ whole genome shotgun (WGS) entry which is preliminary data.</text>
</comment>
<feature type="transmembrane region" description="Helical" evidence="1">
    <location>
        <begin position="122"/>
        <end position="146"/>
    </location>
</feature>
<evidence type="ECO:0000313" key="2">
    <source>
        <dbReference type="EMBL" id="MBK3333237.1"/>
    </source>
</evidence>
<dbReference type="Proteomes" id="UP000772812">
    <property type="component" value="Unassembled WGS sequence"/>
</dbReference>
<dbReference type="RefSeq" id="WP_200674735.1">
    <property type="nucleotide sequence ID" value="NZ_JAACYA010000002.1"/>
</dbReference>
<proteinExistence type="predicted"/>
<evidence type="ECO:0000313" key="3">
    <source>
        <dbReference type="Proteomes" id="UP000772812"/>
    </source>
</evidence>
<keyword evidence="1" id="KW-0472">Membrane</keyword>
<sequence>MIFTSAYASQQKQMIDLMSTGDPVADLVYKLLFALVFLVIGAFSLWYAGRLALIRHITYKTAFLITLIAYVILGLIRTLMIWAGIYAPGMLWIPVLIAVTIEIFVAKYFLRSTWVKTVIAVVLGNVMTVIIVLPVFVVAGSLWAYLLASKGG</sequence>
<feature type="transmembrane region" description="Helical" evidence="1">
    <location>
        <begin position="61"/>
        <end position="85"/>
    </location>
</feature>
<protein>
    <recommendedName>
        <fullName evidence="4">Yip1 domain-containing protein</fullName>
    </recommendedName>
</protein>
<feature type="transmembrane region" description="Helical" evidence="1">
    <location>
        <begin position="91"/>
        <end position="110"/>
    </location>
</feature>
<gene>
    <name evidence="2" type="ORF">GWK41_09160</name>
</gene>
<accession>A0ABS1GKH1</accession>
<feature type="transmembrane region" description="Helical" evidence="1">
    <location>
        <begin position="27"/>
        <end position="49"/>
    </location>
</feature>
<name>A0ABS1GKH1_9AQUI</name>
<organism evidence="2 3">
    <name type="scientific">Persephonella atlantica</name>
    <dbReference type="NCBI Taxonomy" id="2699429"/>
    <lineage>
        <taxon>Bacteria</taxon>
        <taxon>Pseudomonadati</taxon>
        <taxon>Aquificota</taxon>
        <taxon>Aquificia</taxon>
        <taxon>Aquificales</taxon>
        <taxon>Hydrogenothermaceae</taxon>
        <taxon>Persephonella</taxon>
    </lineage>
</organism>
<reference evidence="2 3" key="1">
    <citation type="journal article" date="2021" name="Syst. Appl. Microbiol.">
        <title>Persephonella atlantica sp. nov.: How to adapt to physico-chemical gradients in high temperature hydrothermal habitats.</title>
        <authorList>
            <person name="Francois D.X."/>
            <person name="Godfroy A."/>
            <person name="Mathien C."/>
            <person name="Aube J."/>
            <person name="Cathalot C."/>
            <person name="Lesongeur F."/>
            <person name="L'Haridon S."/>
            <person name="Philippon X."/>
            <person name="Roussel E.G."/>
        </authorList>
    </citation>
    <scope>NUCLEOTIDE SEQUENCE [LARGE SCALE GENOMIC DNA]</scope>
    <source>
        <strain evidence="2 3">MO1340</strain>
    </source>
</reference>
<keyword evidence="1" id="KW-0812">Transmembrane</keyword>